<dbReference type="GO" id="GO:0005524">
    <property type="term" value="F:ATP binding"/>
    <property type="evidence" value="ECO:0007669"/>
    <property type="project" value="UniProtKB-KW"/>
</dbReference>
<dbReference type="EMBL" id="MHTY01000011">
    <property type="protein sequence ID" value="OHA68946.1"/>
    <property type="molecule type" value="Genomic_DNA"/>
</dbReference>
<comment type="caution">
    <text evidence="13">The sequence shown here is derived from an EMBL/GenBank/DDBJ whole genome shotgun (WGS) entry which is preliminary data.</text>
</comment>
<keyword evidence="4" id="KW-0963">Cytoplasm</keyword>
<dbReference type="PROSITE" id="PS51163">
    <property type="entry name" value="YRDC"/>
    <property type="match status" value="1"/>
</dbReference>
<dbReference type="GO" id="GO:0061710">
    <property type="term" value="F:L-threonylcarbamoyladenylate synthase"/>
    <property type="evidence" value="ECO:0007669"/>
    <property type="project" value="UniProtKB-EC"/>
</dbReference>
<evidence type="ECO:0000256" key="8">
    <source>
        <dbReference type="ARBA" id="ARBA00022741"/>
    </source>
</evidence>
<evidence type="ECO:0000256" key="6">
    <source>
        <dbReference type="ARBA" id="ARBA00022694"/>
    </source>
</evidence>
<evidence type="ECO:0000256" key="10">
    <source>
        <dbReference type="ARBA" id="ARBA00029774"/>
    </source>
</evidence>
<dbReference type="GO" id="GO:0008033">
    <property type="term" value="P:tRNA processing"/>
    <property type="evidence" value="ECO:0007669"/>
    <property type="project" value="UniProtKB-KW"/>
</dbReference>
<keyword evidence="7" id="KW-0548">Nucleotidyltransferase</keyword>
<dbReference type="InterPro" id="IPR017945">
    <property type="entry name" value="DHBP_synth_RibB-like_a/b_dom"/>
</dbReference>
<evidence type="ECO:0000256" key="2">
    <source>
        <dbReference type="ARBA" id="ARBA00007663"/>
    </source>
</evidence>
<evidence type="ECO:0000256" key="7">
    <source>
        <dbReference type="ARBA" id="ARBA00022695"/>
    </source>
</evidence>
<evidence type="ECO:0000313" key="13">
    <source>
        <dbReference type="EMBL" id="OHA68946.1"/>
    </source>
</evidence>
<name>A0A1G2R7W3_9BACT</name>
<feature type="domain" description="YrdC-like" evidence="12">
    <location>
        <begin position="1"/>
        <end position="174"/>
    </location>
</feature>
<dbReference type="GO" id="GO:0003725">
    <property type="term" value="F:double-stranded RNA binding"/>
    <property type="evidence" value="ECO:0007669"/>
    <property type="project" value="InterPro"/>
</dbReference>
<evidence type="ECO:0000256" key="4">
    <source>
        <dbReference type="ARBA" id="ARBA00022490"/>
    </source>
</evidence>
<dbReference type="Gene3D" id="3.90.870.10">
    <property type="entry name" value="DHBP synthase"/>
    <property type="match status" value="1"/>
</dbReference>
<dbReference type="PANTHER" id="PTHR17490">
    <property type="entry name" value="SUA5"/>
    <property type="match status" value="1"/>
</dbReference>
<keyword evidence="5" id="KW-0808">Transferase</keyword>
<dbReference type="GO" id="GO:0000049">
    <property type="term" value="F:tRNA binding"/>
    <property type="evidence" value="ECO:0007669"/>
    <property type="project" value="TreeGrafter"/>
</dbReference>
<evidence type="ECO:0000313" key="14">
    <source>
        <dbReference type="Proteomes" id="UP000178529"/>
    </source>
</evidence>
<keyword evidence="6" id="KW-0819">tRNA processing</keyword>
<evidence type="ECO:0000256" key="11">
    <source>
        <dbReference type="ARBA" id="ARBA00048366"/>
    </source>
</evidence>
<evidence type="ECO:0000256" key="9">
    <source>
        <dbReference type="ARBA" id="ARBA00022840"/>
    </source>
</evidence>
<evidence type="ECO:0000259" key="12">
    <source>
        <dbReference type="PROSITE" id="PS51163"/>
    </source>
</evidence>
<evidence type="ECO:0000256" key="5">
    <source>
        <dbReference type="ARBA" id="ARBA00022679"/>
    </source>
</evidence>
<dbReference type="InterPro" id="IPR050156">
    <property type="entry name" value="TC-AMP_synthase_SUA5"/>
</dbReference>
<organism evidence="13 14">
    <name type="scientific">Candidatus Wildermuthbacteria bacterium RIFCSPHIGHO2_02_FULL_48_16</name>
    <dbReference type="NCBI Taxonomy" id="1802453"/>
    <lineage>
        <taxon>Bacteria</taxon>
        <taxon>Candidatus Wildermuthiibacteriota</taxon>
    </lineage>
</organism>
<dbReference type="AlphaFoldDB" id="A0A1G2R7W3"/>
<dbReference type="SUPFAM" id="SSF55821">
    <property type="entry name" value="YrdC/RibB"/>
    <property type="match status" value="1"/>
</dbReference>
<keyword evidence="9" id="KW-0067">ATP-binding</keyword>
<dbReference type="EC" id="2.7.7.87" evidence="3"/>
<sequence>MRKAVSALEKGKVLVVPTDTVYGLLADATNKRAVAKVFQIKKRSPNKPFPLFVRDRAMEKKLAKVTPLQERFLKKAWPGKVTAVLESRTTGTIGLRIPKYPFILNLLKAFPKPLTGTSANIAGKEPARSIEEVVSQFAKRKHKPDIVLDAGTLPFSKSSKVVDLTGKKRTILRP</sequence>
<dbReference type="Proteomes" id="UP000178529">
    <property type="component" value="Unassembled WGS sequence"/>
</dbReference>
<dbReference type="NCBIfam" id="TIGR00057">
    <property type="entry name" value="L-threonylcarbamoyladenylate synthase"/>
    <property type="match status" value="1"/>
</dbReference>
<proteinExistence type="inferred from homology"/>
<dbReference type="Pfam" id="PF01300">
    <property type="entry name" value="Sua5_yciO_yrdC"/>
    <property type="match status" value="1"/>
</dbReference>
<dbReference type="GO" id="GO:0006450">
    <property type="term" value="P:regulation of translational fidelity"/>
    <property type="evidence" value="ECO:0007669"/>
    <property type="project" value="TreeGrafter"/>
</dbReference>
<gene>
    <name evidence="13" type="ORF">A3J68_01085</name>
</gene>
<comment type="similarity">
    <text evidence="2">Belongs to the SUA5 family.</text>
</comment>
<comment type="catalytic activity">
    <reaction evidence="11">
        <text>L-threonine + hydrogencarbonate + ATP = L-threonylcarbamoyladenylate + diphosphate + H2O</text>
        <dbReference type="Rhea" id="RHEA:36407"/>
        <dbReference type="ChEBI" id="CHEBI:15377"/>
        <dbReference type="ChEBI" id="CHEBI:17544"/>
        <dbReference type="ChEBI" id="CHEBI:30616"/>
        <dbReference type="ChEBI" id="CHEBI:33019"/>
        <dbReference type="ChEBI" id="CHEBI:57926"/>
        <dbReference type="ChEBI" id="CHEBI:73682"/>
        <dbReference type="EC" id="2.7.7.87"/>
    </reaction>
</comment>
<dbReference type="PANTHER" id="PTHR17490:SF16">
    <property type="entry name" value="THREONYLCARBAMOYL-AMP SYNTHASE"/>
    <property type="match status" value="1"/>
</dbReference>
<dbReference type="GO" id="GO:0005737">
    <property type="term" value="C:cytoplasm"/>
    <property type="evidence" value="ECO:0007669"/>
    <property type="project" value="UniProtKB-SubCell"/>
</dbReference>
<dbReference type="InterPro" id="IPR006070">
    <property type="entry name" value="Sua5-like_dom"/>
</dbReference>
<reference evidence="13 14" key="1">
    <citation type="journal article" date="2016" name="Nat. Commun.">
        <title>Thousands of microbial genomes shed light on interconnected biogeochemical processes in an aquifer system.</title>
        <authorList>
            <person name="Anantharaman K."/>
            <person name="Brown C.T."/>
            <person name="Hug L.A."/>
            <person name="Sharon I."/>
            <person name="Castelle C.J."/>
            <person name="Probst A.J."/>
            <person name="Thomas B.C."/>
            <person name="Singh A."/>
            <person name="Wilkins M.J."/>
            <person name="Karaoz U."/>
            <person name="Brodie E.L."/>
            <person name="Williams K.H."/>
            <person name="Hubbard S.S."/>
            <person name="Banfield J.F."/>
        </authorList>
    </citation>
    <scope>NUCLEOTIDE SEQUENCE [LARGE SCALE GENOMIC DNA]</scope>
</reference>
<accession>A0A1G2R7W3</accession>
<protein>
    <recommendedName>
        <fullName evidence="10">L-threonylcarbamoyladenylate synthase</fullName>
        <ecNumber evidence="3">2.7.7.87</ecNumber>
    </recommendedName>
    <alternativeName>
        <fullName evidence="10">L-threonylcarbamoyladenylate synthase</fullName>
    </alternativeName>
</protein>
<comment type="subcellular location">
    <subcellularLocation>
        <location evidence="1">Cytoplasm</location>
    </subcellularLocation>
</comment>
<evidence type="ECO:0000256" key="3">
    <source>
        <dbReference type="ARBA" id="ARBA00012584"/>
    </source>
</evidence>
<evidence type="ECO:0000256" key="1">
    <source>
        <dbReference type="ARBA" id="ARBA00004496"/>
    </source>
</evidence>
<keyword evidence="8" id="KW-0547">Nucleotide-binding</keyword>